<evidence type="ECO:0000313" key="3">
    <source>
        <dbReference type="WBParaSite" id="GPUH_0000371301-mRNA-1"/>
    </source>
</evidence>
<dbReference type="EMBL" id="UYRT01006491">
    <property type="protein sequence ID" value="VDK40643.1"/>
    <property type="molecule type" value="Genomic_DNA"/>
</dbReference>
<proteinExistence type="predicted"/>
<dbReference type="WBParaSite" id="GPUH_0000371301-mRNA-1">
    <property type="protein sequence ID" value="GPUH_0000371301-mRNA-1"/>
    <property type="gene ID" value="GPUH_0000371301"/>
</dbReference>
<dbReference type="Proteomes" id="UP000271098">
    <property type="component" value="Unassembled WGS sequence"/>
</dbReference>
<gene>
    <name evidence="1" type="ORF">GPUH_LOCUS3707</name>
</gene>
<sequence length="104" mass="11455">MASLGMHWPLGRGLLQKRAEVAKVAVTAAVYNKLQQVTLGFLSVNIHQILCQILLLAVDLVASREHILLSSGIFCFGILLYESSGNICKPNLHSQWLEERRAAA</sequence>
<evidence type="ECO:0000313" key="2">
    <source>
        <dbReference type="Proteomes" id="UP000271098"/>
    </source>
</evidence>
<dbReference type="AlphaFoldDB" id="A0A183D4R5"/>
<reference evidence="1 2" key="2">
    <citation type="submission" date="2018-11" db="EMBL/GenBank/DDBJ databases">
        <authorList>
            <consortium name="Pathogen Informatics"/>
        </authorList>
    </citation>
    <scope>NUCLEOTIDE SEQUENCE [LARGE SCALE GENOMIC DNA]</scope>
</reference>
<accession>A0A183D4R5</accession>
<name>A0A183D4R5_9BILA</name>
<reference evidence="3" key="1">
    <citation type="submission" date="2016-06" db="UniProtKB">
        <authorList>
            <consortium name="WormBaseParasite"/>
        </authorList>
    </citation>
    <scope>IDENTIFICATION</scope>
</reference>
<evidence type="ECO:0000313" key="1">
    <source>
        <dbReference type="EMBL" id="VDK40643.1"/>
    </source>
</evidence>
<organism evidence="3">
    <name type="scientific">Gongylonema pulchrum</name>
    <dbReference type="NCBI Taxonomy" id="637853"/>
    <lineage>
        <taxon>Eukaryota</taxon>
        <taxon>Metazoa</taxon>
        <taxon>Ecdysozoa</taxon>
        <taxon>Nematoda</taxon>
        <taxon>Chromadorea</taxon>
        <taxon>Rhabditida</taxon>
        <taxon>Spirurina</taxon>
        <taxon>Spiruromorpha</taxon>
        <taxon>Spiruroidea</taxon>
        <taxon>Gongylonematidae</taxon>
        <taxon>Gongylonema</taxon>
    </lineage>
</organism>
<keyword evidence="2" id="KW-1185">Reference proteome</keyword>
<protein>
    <submittedName>
        <fullName evidence="1 3">Uncharacterized protein</fullName>
    </submittedName>
</protein>